<evidence type="ECO:0000256" key="1">
    <source>
        <dbReference type="ARBA" id="ARBA00023015"/>
    </source>
</evidence>
<evidence type="ECO:0000259" key="4">
    <source>
        <dbReference type="Pfam" id="PF08280"/>
    </source>
</evidence>
<gene>
    <name evidence="5" type="ORF">IV74_GL000272</name>
</gene>
<dbReference type="InterPro" id="IPR013199">
    <property type="entry name" value="HTH_Mga_DNA-bd_dom"/>
</dbReference>
<keyword evidence="1" id="KW-0805">Transcription regulation</keyword>
<dbReference type="GeneID" id="89588269"/>
<proteinExistence type="predicted"/>
<keyword evidence="6" id="KW-1185">Reference proteome</keyword>
<dbReference type="PANTHER" id="PTHR30185:SF18">
    <property type="entry name" value="TRANSCRIPTIONAL REGULATOR MTLR"/>
    <property type="match status" value="1"/>
</dbReference>
<dbReference type="Gene3D" id="1.10.10.10">
    <property type="entry name" value="Winged helix-like DNA-binding domain superfamily/Winged helix DNA-binding domain"/>
    <property type="match status" value="1"/>
</dbReference>
<accession>A0A0R2HXX5</accession>
<evidence type="ECO:0000313" key="6">
    <source>
        <dbReference type="Proteomes" id="UP000051658"/>
    </source>
</evidence>
<evidence type="ECO:0000259" key="3">
    <source>
        <dbReference type="Pfam" id="PF05043"/>
    </source>
</evidence>
<feature type="domain" description="Mga helix-turn-helix" evidence="3">
    <location>
        <begin position="74"/>
        <end position="156"/>
    </location>
</feature>
<reference evidence="5 6" key="1">
    <citation type="journal article" date="2015" name="Genome Announc.">
        <title>Expanding the biotechnology potential of lactobacilli through comparative genomics of 213 strains and associated genera.</title>
        <authorList>
            <person name="Sun Z."/>
            <person name="Harris H.M."/>
            <person name="McCann A."/>
            <person name="Guo C."/>
            <person name="Argimon S."/>
            <person name="Zhang W."/>
            <person name="Yang X."/>
            <person name="Jeffery I.B."/>
            <person name="Cooney J.C."/>
            <person name="Kagawa T.F."/>
            <person name="Liu W."/>
            <person name="Song Y."/>
            <person name="Salvetti E."/>
            <person name="Wrobel A."/>
            <person name="Rasinkangas P."/>
            <person name="Parkhill J."/>
            <person name="Rea M.C."/>
            <person name="O'Sullivan O."/>
            <person name="Ritari J."/>
            <person name="Douillard F.P."/>
            <person name="Paul Ross R."/>
            <person name="Yang R."/>
            <person name="Briner A.E."/>
            <person name="Felis G.E."/>
            <person name="de Vos W.M."/>
            <person name="Barrangou R."/>
            <person name="Klaenhammer T.R."/>
            <person name="Caufield P.W."/>
            <person name="Cui Y."/>
            <person name="Zhang H."/>
            <person name="O'Toole P.W."/>
        </authorList>
    </citation>
    <scope>NUCLEOTIDE SEQUENCE [LARGE SCALE GENOMIC DNA]</scope>
    <source>
        <strain evidence="5 6">DSM 20623</strain>
    </source>
</reference>
<evidence type="ECO:0000313" key="5">
    <source>
        <dbReference type="EMBL" id="KRN57291.1"/>
    </source>
</evidence>
<dbReference type="Pfam" id="PF08280">
    <property type="entry name" value="HTH_Mga"/>
    <property type="match status" value="1"/>
</dbReference>
<protein>
    <recommendedName>
        <fullName evidence="7">Mga helix-turn-helix domain-containing protein</fullName>
    </recommendedName>
</protein>
<feature type="domain" description="M protein trans-acting positive regulator (MGA) HTH" evidence="4">
    <location>
        <begin position="7"/>
        <end position="61"/>
    </location>
</feature>
<dbReference type="InterPro" id="IPR036388">
    <property type="entry name" value="WH-like_DNA-bd_sf"/>
</dbReference>
<dbReference type="EMBL" id="JQBS01000007">
    <property type="protein sequence ID" value="KRN57291.1"/>
    <property type="molecule type" value="Genomic_DNA"/>
</dbReference>
<evidence type="ECO:0008006" key="7">
    <source>
        <dbReference type="Google" id="ProtNLM"/>
    </source>
</evidence>
<dbReference type="PATRIC" id="fig|1449336.4.peg.277"/>
<dbReference type="InterPro" id="IPR007737">
    <property type="entry name" value="Mga_HTH"/>
</dbReference>
<dbReference type="AlphaFoldDB" id="A0A0R2HXX5"/>
<sequence length="488" mass="57317">MRNLLNKQSLRQLELLEYLYDNSWTTLDAACQTLGYSKMSIRNDIQFLNQASKNFTIKTSKKQGILLSFPINYSRTCIYSFVLTNSIEFKLLETIFFNETHSSESLAAELYISVSTLHRLIKNLNKKLSFLNFSISCIPHKLIGSEMAIRNFMIQLIIEKYSHANYPFSNAQESLLEKMFMFIEVRSCFSLNYSDIDKLKIWTIVTIIRIKNKHTIQFSDTNPNRSFNNLLSNRMIVLDFKKHFNLKLTKPLLNQLLILFSNDRYARNPLQLESIKIKNSRNWHLYDKCKRLLILISDDIGVKIPNFEHVLLHLFNEINLYYGQNHLLFDKKKDFIRNSISQNVVFYQCFLQNYQKIFTTYNTSESQLYNLCYCLLIHWKQLIIELEKKNPCTTIGIFFNSDLEHMNLLCEYIQSKFNQECIVTVIHQRSITQLKKNASQYDIIITNIDGIILPKTPIYCCSLLPTIDDLAVIGKLIREHRLSQSASK</sequence>
<evidence type="ECO:0000256" key="2">
    <source>
        <dbReference type="ARBA" id="ARBA00023163"/>
    </source>
</evidence>
<keyword evidence="2" id="KW-0804">Transcription</keyword>
<organism evidence="5 6">
    <name type="scientific">Carnobacterium divergens DSM 20623</name>
    <dbReference type="NCBI Taxonomy" id="1449336"/>
    <lineage>
        <taxon>Bacteria</taxon>
        <taxon>Bacillati</taxon>
        <taxon>Bacillota</taxon>
        <taxon>Bacilli</taxon>
        <taxon>Lactobacillales</taxon>
        <taxon>Carnobacteriaceae</taxon>
        <taxon>Carnobacterium</taxon>
    </lineage>
</organism>
<name>A0A0R2HXX5_CARDV</name>
<dbReference type="Pfam" id="PF05043">
    <property type="entry name" value="Mga"/>
    <property type="match status" value="1"/>
</dbReference>
<comment type="caution">
    <text evidence="5">The sequence shown here is derived from an EMBL/GenBank/DDBJ whole genome shotgun (WGS) entry which is preliminary data.</text>
</comment>
<dbReference type="PANTHER" id="PTHR30185">
    <property type="entry name" value="CRYPTIC BETA-GLUCOSIDE BGL OPERON ANTITERMINATOR"/>
    <property type="match status" value="1"/>
</dbReference>
<dbReference type="Gene3D" id="3.40.50.2300">
    <property type="match status" value="1"/>
</dbReference>
<dbReference type="Proteomes" id="UP000051658">
    <property type="component" value="Unassembled WGS sequence"/>
</dbReference>
<dbReference type="RefSeq" id="WP_034571148.1">
    <property type="nucleotide sequence ID" value="NZ_JQBS01000007.1"/>
</dbReference>
<dbReference type="InterPro" id="IPR050661">
    <property type="entry name" value="BglG_antiterminators"/>
</dbReference>